<dbReference type="EMBL" id="CP021920">
    <property type="protein sequence ID" value="ASB89865.1"/>
    <property type="molecule type" value="Genomic_DNA"/>
</dbReference>
<dbReference type="Proteomes" id="UP000196877">
    <property type="component" value="Chromosome"/>
</dbReference>
<keyword evidence="1" id="KW-0472">Membrane</keyword>
<keyword evidence="3" id="KW-1185">Reference proteome</keyword>
<keyword evidence="1" id="KW-0812">Transmembrane</keyword>
<gene>
    <name evidence="2" type="ORF">S101395_03358</name>
</gene>
<keyword evidence="1" id="KW-1133">Transmembrane helix</keyword>
<evidence type="ECO:0000313" key="3">
    <source>
        <dbReference type="Proteomes" id="UP000196877"/>
    </source>
</evidence>
<reference evidence="2 3" key="1">
    <citation type="submission" date="2017-06" db="EMBL/GenBank/DDBJ databases">
        <title>Genome sequence of Bacillus sonorensis strain SRCM101395.</title>
        <authorList>
            <person name="Cho S.H."/>
        </authorList>
    </citation>
    <scope>NUCLEOTIDE SEQUENCE [LARGE SCALE GENOMIC DNA]</scope>
    <source>
        <strain evidence="2 3">SRCM101395</strain>
    </source>
</reference>
<organism evidence="2 3">
    <name type="scientific">Bacillus sonorensis</name>
    <dbReference type="NCBI Taxonomy" id="119858"/>
    <lineage>
        <taxon>Bacteria</taxon>
        <taxon>Bacillati</taxon>
        <taxon>Bacillota</taxon>
        <taxon>Bacilli</taxon>
        <taxon>Bacillales</taxon>
        <taxon>Bacillaceae</taxon>
        <taxon>Bacillus</taxon>
    </lineage>
</organism>
<dbReference type="GeneID" id="92852702"/>
<evidence type="ECO:0000313" key="2">
    <source>
        <dbReference type="EMBL" id="ASB89865.1"/>
    </source>
</evidence>
<feature type="transmembrane region" description="Helical" evidence="1">
    <location>
        <begin position="12"/>
        <end position="27"/>
    </location>
</feature>
<accession>A0ABN5AKB3</accession>
<sequence length="75" mass="8600">MDEDKLRIIEKTAYILSLVSILVWAATPESIQVLFKFASYIMLSLGFFMSGYLDRKEKSPILLVIAWVVITVNIF</sequence>
<evidence type="ECO:0000256" key="1">
    <source>
        <dbReference type="SAM" id="Phobius"/>
    </source>
</evidence>
<proteinExistence type="predicted"/>
<name>A0ABN5AKB3_9BACI</name>
<dbReference type="RefSeq" id="WP_006638415.1">
    <property type="nucleotide sequence ID" value="NZ_BORD01000002.1"/>
</dbReference>
<protein>
    <submittedName>
        <fullName evidence="2">Uncharacterized protein</fullName>
    </submittedName>
</protein>